<proteinExistence type="inferred from homology"/>
<dbReference type="GO" id="GO:0051731">
    <property type="term" value="F:polynucleotide 5'-hydroxyl-kinase activity"/>
    <property type="evidence" value="ECO:0007669"/>
    <property type="project" value="InterPro"/>
</dbReference>
<comment type="function">
    <text evidence="6">Required for endonucleolytic cleavage during polyadenylation-dependent pre-mRNA 3'-end formation.</text>
</comment>
<dbReference type="InterPro" id="IPR027417">
    <property type="entry name" value="P-loop_NTPase"/>
</dbReference>
<organism evidence="10 11">
    <name type="scientific">Fasciola gigantica</name>
    <name type="common">Giant liver fluke</name>
    <dbReference type="NCBI Taxonomy" id="46835"/>
    <lineage>
        <taxon>Eukaryota</taxon>
        <taxon>Metazoa</taxon>
        <taxon>Spiralia</taxon>
        <taxon>Lophotrochozoa</taxon>
        <taxon>Platyhelminthes</taxon>
        <taxon>Trematoda</taxon>
        <taxon>Digenea</taxon>
        <taxon>Plagiorchiida</taxon>
        <taxon>Echinostomata</taxon>
        <taxon>Echinostomatoidea</taxon>
        <taxon>Fasciolidae</taxon>
        <taxon>Fasciola</taxon>
    </lineage>
</organism>
<evidence type="ECO:0000259" key="9">
    <source>
        <dbReference type="Pfam" id="PF16575"/>
    </source>
</evidence>
<evidence type="ECO:0000313" key="11">
    <source>
        <dbReference type="Proteomes" id="UP000316759"/>
    </source>
</evidence>
<comment type="caution">
    <text evidence="10">The sequence shown here is derived from an EMBL/GenBank/DDBJ whole genome shotgun (WGS) entry which is preliminary data.</text>
</comment>
<dbReference type="PANTHER" id="PTHR12755:SF6">
    <property type="entry name" value="POLYRIBONUCLEOTIDE 5'-HYDROXYL-KINASE CLP1"/>
    <property type="match status" value="1"/>
</dbReference>
<evidence type="ECO:0000259" key="7">
    <source>
        <dbReference type="Pfam" id="PF06807"/>
    </source>
</evidence>
<keyword evidence="5 6" id="KW-0539">Nucleus</keyword>
<feature type="binding site" evidence="6">
    <location>
        <begin position="128"/>
        <end position="133"/>
    </location>
    <ligand>
        <name>ATP</name>
        <dbReference type="ChEBI" id="CHEBI:30616"/>
    </ligand>
</feature>
<dbReference type="STRING" id="46835.A0A504YVP7"/>
<sequence>MNGDKEASKPVLISRTFTLEKYQMLRYEVSTPSSIILISGTAEIFGTELVAGAELHVSAGQRGTVTTFQGCKVVVHGYGIAAYLLSSSEDQDILHVYMNLHASLEAMRKAAIEDQGRGPRVLVCGHESVGKSTLCRTLASYAARRRHKPILVDVNVGLNQVCLPTTIAAVAITKPYDLMEGWGLEEDPLVFCFGHVDPDSNLNLFREQVNRLAEQVNIRSENDTKLFTSGCIINMGGFRKDDIDGGASKEKGIQAIRATAAAFEVDAVLVIEDGFLTTFLREDLPAEVVVARLPKSSGVVTRSADQWTRQRDARVSAYLHGENPFRRLHPHQITLKSNEYSIYKVGSEAIPDALLPHGAHEDEETWRHPVQVPIGRDLKNRLLAISQATEPQRVPEAPVYGFIVVVNVSDDKSSFTVLSPCPYEPPNNLLLLTTICYVDTDFI</sequence>
<evidence type="ECO:0000256" key="1">
    <source>
        <dbReference type="ARBA" id="ARBA00004123"/>
    </source>
</evidence>
<evidence type="ECO:0000313" key="10">
    <source>
        <dbReference type="EMBL" id="TPP61878.1"/>
    </source>
</evidence>
<keyword evidence="11" id="KW-1185">Reference proteome</keyword>
<keyword evidence="3 6" id="KW-0547">Nucleotide-binding</keyword>
<feature type="domain" description="Clp1 N-terminal" evidence="8">
    <location>
        <begin position="18"/>
        <end position="111"/>
    </location>
</feature>
<dbReference type="EMBL" id="SUNJ01007585">
    <property type="protein sequence ID" value="TPP61878.1"/>
    <property type="molecule type" value="Genomic_DNA"/>
</dbReference>
<keyword evidence="4 6" id="KW-0067">ATP-binding</keyword>
<dbReference type="InterPro" id="IPR038238">
    <property type="entry name" value="Clp1_C_sf"/>
</dbReference>
<reference evidence="10 11" key="1">
    <citation type="submission" date="2019-04" db="EMBL/GenBank/DDBJ databases">
        <title>Annotation for the trematode Fasciola gigantica.</title>
        <authorList>
            <person name="Choi Y.-J."/>
        </authorList>
    </citation>
    <scope>NUCLEOTIDE SEQUENCE [LARGE SCALE GENOMIC DNA]</scope>
    <source>
        <strain evidence="10">Uganda_cow_1</strain>
    </source>
</reference>
<dbReference type="HAMAP" id="MF_03035">
    <property type="entry name" value="Clp1"/>
    <property type="match status" value="1"/>
</dbReference>
<dbReference type="SUPFAM" id="SSF52540">
    <property type="entry name" value="P-loop containing nucleoside triphosphate hydrolases"/>
    <property type="match status" value="1"/>
</dbReference>
<dbReference type="Pfam" id="PF16575">
    <property type="entry name" value="CLP1_P"/>
    <property type="match status" value="1"/>
</dbReference>
<dbReference type="InterPro" id="IPR028606">
    <property type="entry name" value="Clp1"/>
</dbReference>
<dbReference type="GO" id="GO:0031124">
    <property type="term" value="P:mRNA 3'-end processing"/>
    <property type="evidence" value="ECO:0007669"/>
    <property type="project" value="UniProtKB-UniRule"/>
</dbReference>
<evidence type="ECO:0000259" key="8">
    <source>
        <dbReference type="Pfam" id="PF16573"/>
    </source>
</evidence>
<dbReference type="Pfam" id="PF06807">
    <property type="entry name" value="Clp1"/>
    <property type="match status" value="1"/>
</dbReference>
<feature type="binding site" evidence="6">
    <location>
        <position position="62"/>
    </location>
    <ligand>
        <name>ATP</name>
        <dbReference type="ChEBI" id="CHEBI:30616"/>
    </ligand>
</feature>
<dbReference type="PANTHER" id="PTHR12755">
    <property type="entry name" value="CLEAVAGE/POLYADENYLATION FACTOR IA SUBUNIT CLP1P"/>
    <property type="match status" value="1"/>
</dbReference>
<dbReference type="Proteomes" id="UP000316759">
    <property type="component" value="Unassembled WGS sequence"/>
</dbReference>
<comment type="caution">
    <text evidence="6">Lacks conserved residue(s) required for the propagation of feature annotation.</text>
</comment>
<evidence type="ECO:0000256" key="5">
    <source>
        <dbReference type="ARBA" id="ARBA00023242"/>
    </source>
</evidence>
<accession>A0A504YVP7</accession>
<dbReference type="Gene3D" id="3.40.50.300">
    <property type="entry name" value="P-loop containing nucleotide triphosphate hydrolases"/>
    <property type="match status" value="1"/>
</dbReference>
<dbReference type="Pfam" id="PF16573">
    <property type="entry name" value="CLP1_N"/>
    <property type="match status" value="1"/>
</dbReference>
<dbReference type="AlphaFoldDB" id="A0A504YVP7"/>
<dbReference type="GO" id="GO:0005849">
    <property type="term" value="C:mRNA cleavage factor complex"/>
    <property type="evidence" value="ECO:0007669"/>
    <property type="project" value="InterPro"/>
</dbReference>
<dbReference type="OrthoDB" id="258143at2759"/>
<dbReference type="InterPro" id="IPR038239">
    <property type="entry name" value="Clp1_N_sf"/>
</dbReference>
<protein>
    <recommendedName>
        <fullName evidence="6">Protein CLP1 homolog</fullName>
    </recommendedName>
</protein>
<evidence type="ECO:0000256" key="4">
    <source>
        <dbReference type="ARBA" id="ARBA00022840"/>
    </source>
</evidence>
<gene>
    <name evidence="10" type="ORF">FGIG_01575</name>
</gene>
<dbReference type="GO" id="GO:0006388">
    <property type="term" value="P:tRNA splicing, via endonucleolytic cleavage and ligation"/>
    <property type="evidence" value="ECO:0007669"/>
    <property type="project" value="TreeGrafter"/>
</dbReference>
<keyword evidence="10" id="KW-0808">Transferase</keyword>
<dbReference type="InterPro" id="IPR045116">
    <property type="entry name" value="Clp1/Grc3"/>
</dbReference>
<dbReference type="GO" id="GO:0005524">
    <property type="term" value="F:ATP binding"/>
    <property type="evidence" value="ECO:0007669"/>
    <property type="project" value="UniProtKB-UniRule"/>
</dbReference>
<evidence type="ECO:0000256" key="6">
    <source>
        <dbReference type="HAMAP-Rule" id="MF_03035"/>
    </source>
</evidence>
<evidence type="ECO:0000256" key="2">
    <source>
        <dbReference type="ARBA" id="ARBA00022664"/>
    </source>
</evidence>
<keyword evidence="2 6" id="KW-0507">mRNA processing</keyword>
<comment type="subcellular location">
    <subcellularLocation>
        <location evidence="1 6">Nucleus</location>
    </subcellularLocation>
</comment>
<evidence type="ECO:0000256" key="3">
    <source>
        <dbReference type="ARBA" id="ARBA00022741"/>
    </source>
</evidence>
<comment type="similarity">
    <text evidence="6">Belongs to the Clp1 family. Clp1 subfamily.</text>
</comment>
<keyword evidence="10" id="KW-0418">Kinase</keyword>
<dbReference type="InterPro" id="IPR032324">
    <property type="entry name" value="Clp1_N"/>
</dbReference>
<dbReference type="InterPro" id="IPR032319">
    <property type="entry name" value="CLP1_P"/>
</dbReference>
<dbReference type="Gene3D" id="2.40.30.330">
    <property type="entry name" value="Pre-mRNA cleavage complex subunit Clp1, C-terminal domain"/>
    <property type="match status" value="1"/>
</dbReference>
<name>A0A504YVP7_FASGI</name>
<feature type="domain" description="Clp1 P-loop" evidence="9">
    <location>
        <begin position="125"/>
        <end position="321"/>
    </location>
</feature>
<dbReference type="Gene3D" id="2.60.120.1030">
    <property type="entry name" value="Clp1, DNA binding domain"/>
    <property type="match status" value="1"/>
</dbReference>
<dbReference type="InterPro" id="IPR010655">
    <property type="entry name" value="Clp1_C"/>
</dbReference>
<feature type="domain" description="Clp1 C-terminal" evidence="7">
    <location>
        <begin position="328"/>
        <end position="439"/>
    </location>
</feature>